<evidence type="ECO:0000313" key="5">
    <source>
        <dbReference type="EMBL" id="MBT2329490.1"/>
    </source>
</evidence>
<evidence type="ECO:0000313" key="6">
    <source>
        <dbReference type="Proteomes" id="UP000692896"/>
    </source>
</evidence>
<reference evidence="5" key="1">
    <citation type="submission" date="2021-03" db="EMBL/GenBank/DDBJ databases">
        <title>Genomic analysis provides insights into the functional capacity of soil bacteria communities inhabiting an altitudinal gradient in the Atacama Desert.</title>
        <authorList>
            <person name="Gonzalez M."/>
            <person name="Maldonado J."/>
            <person name="Maza F."/>
            <person name="Hodar C."/>
            <person name="Cortes M."/>
            <person name="Palma R."/>
            <person name="Andreani C."/>
            <person name="Gaete A."/>
            <person name="Vasquez-Dean J."/>
            <person name="Acuna V."/>
            <person name="Aguado M."/>
            <person name="Mandakovic D."/>
            <person name="Latorre M."/>
            <person name="Orellana A."/>
            <person name="Gutierrez R."/>
            <person name="Montecino M."/>
            <person name="Allende M."/>
            <person name="Maass A."/>
            <person name="Cambiazo V."/>
        </authorList>
    </citation>
    <scope>NUCLEOTIDE SEQUENCE</scope>
    <source>
        <strain evidence="5">ISL-25</strain>
    </source>
</reference>
<proteinExistence type="predicted"/>
<keyword evidence="3" id="KW-0804">Transcription</keyword>
<dbReference type="PROSITE" id="PS01117">
    <property type="entry name" value="HTH_MARR_1"/>
    <property type="match status" value="1"/>
</dbReference>
<dbReference type="Pfam" id="PF01047">
    <property type="entry name" value="MarR"/>
    <property type="match status" value="1"/>
</dbReference>
<feature type="domain" description="HTH marR-type" evidence="4">
    <location>
        <begin position="13"/>
        <end position="145"/>
    </location>
</feature>
<evidence type="ECO:0000256" key="3">
    <source>
        <dbReference type="ARBA" id="ARBA00023163"/>
    </source>
</evidence>
<sequence>MTLSIDTDLINDAENLFEAVNQLVRVYQFRDRDRICCYDVSVTQCYAVETLIKQGPLRMQALAEEMFLDKSTASRVIDTLERKGYVERSVDQEDKRAIQIRATEAGEELYQKIRIDLVAEESAMIASLSPEVRKASVALLKQLTRAAEIRCGLIKNCCPTPSKVSCS</sequence>
<dbReference type="GO" id="GO:0003700">
    <property type="term" value="F:DNA-binding transcription factor activity"/>
    <property type="evidence" value="ECO:0007669"/>
    <property type="project" value="InterPro"/>
</dbReference>
<accession>A0A944DMF2</accession>
<dbReference type="PROSITE" id="PS50995">
    <property type="entry name" value="HTH_MARR_2"/>
    <property type="match status" value="1"/>
</dbReference>
<comment type="caution">
    <text evidence="5">The sequence shown here is derived from an EMBL/GenBank/DDBJ whole genome shotgun (WGS) entry which is preliminary data.</text>
</comment>
<keyword evidence="1" id="KW-0805">Transcription regulation</keyword>
<evidence type="ECO:0000259" key="4">
    <source>
        <dbReference type="PROSITE" id="PS50995"/>
    </source>
</evidence>
<protein>
    <submittedName>
        <fullName evidence="5">MarR family transcriptional regulator</fullName>
    </submittedName>
</protein>
<dbReference type="InterPro" id="IPR039422">
    <property type="entry name" value="MarR/SlyA-like"/>
</dbReference>
<evidence type="ECO:0000256" key="2">
    <source>
        <dbReference type="ARBA" id="ARBA00023125"/>
    </source>
</evidence>
<dbReference type="RefSeq" id="WP_214918774.1">
    <property type="nucleotide sequence ID" value="NZ_JAGGNX010000008.1"/>
</dbReference>
<dbReference type="EMBL" id="JAGGOB010000024">
    <property type="protein sequence ID" value="MBT2329490.1"/>
    <property type="molecule type" value="Genomic_DNA"/>
</dbReference>
<dbReference type="InterPro" id="IPR000835">
    <property type="entry name" value="HTH_MarR-typ"/>
</dbReference>
<dbReference type="GO" id="GO:0003677">
    <property type="term" value="F:DNA binding"/>
    <property type="evidence" value="ECO:0007669"/>
    <property type="project" value="UniProtKB-KW"/>
</dbReference>
<gene>
    <name evidence="5" type="ORF">J7E47_12245</name>
</gene>
<organism evidence="5 6">
    <name type="scientific">Pseudomonas fluorescens</name>
    <dbReference type="NCBI Taxonomy" id="294"/>
    <lineage>
        <taxon>Bacteria</taxon>
        <taxon>Pseudomonadati</taxon>
        <taxon>Pseudomonadota</taxon>
        <taxon>Gammaproteobacteria</taxon>
        <taxon>Pseudomonadales</taxon>
        <taxon>Pseudomonadaceae</taxon>
        <taxon>Pseudomonas</taxon>
    </lineage>
</organism>
<keyword evidence="2" id="KW-0238">DNA-binding</keyword>
<evidence type="ECO:0000256" key="1">
    <source>
        <dbReference type="ARBA" id="ARBA00023015"/>
    </source>
</evidence>
<name>A0A944DMF2_PSEFL</name>
<dbReference type="SUPFAM" id="SSF46785">
    <property type="entry name" value="Winged helix' DNA-binding domain"/>
    <property type="match status" value="1"/>
</dbReference>
<dbReference type="Proteomes" id="UP000692896">
    <property type="component" value="Unassembled WGS sequence"/>
</dbReference>
<dbReference type="PRINTS" id="PR00598">
    <property type="entry name" value="HTHMARR"/>
</dbReference>
<dbReference type="Gene3D" id="1.10.10.10">
    <property type="entry name" value="Winged helix-like DNA-binding domain superfamily/Winged helix DNA-binding domain"/>
    <property type="match status" value="1"/>
</dbReference>
<dbReference type="PANTHER" id="PTHR33164:SF43">
    <property type="entry name" value="HTH-TYPE TRANSCRIPTIONAL REPRESSOR YETL"/>
    <property type="match status" value="1"/>
</dbReference>
<dbReference type="InterPro" id="IPR036388">
    <property type="entry name" value="WH-like_DNA-bd_sf"/>
</dbReference>
<dbReference type="InterPro" id="IPR036390">
    <property type="entry name" value="WH_DNA-bd_sf"/>
</dbReference>
<dbReference type="InterPro" id="IPR023187">
    <property type="entry name" value="Tscrpt_reg_MarR-type_CS"/>
</dbReference>
<dbReference type="SMART" id="SM00347">
    <property type="entry name" value="HTH_MARR"/>
    <property type="match status" value="1"/>
</dbReference>
<dbReference type="AlphaFoldDB" id="A0A944DMF2"/>
<dbReference type="PANTHER" id="PTHR33164">
    <property type="entry name" value="TRANSCRIPTIONAL REGULATOR, MARR FAMILY"/>
    <property type="match status" value="1"/>
</dbReference>
<dbReference type="GO" id="GO:0006950">
    <property type="term" value="P:response to stress"/>
    <property type="evidence" value="ECO:0007669"/>
    <property type="project" value="TreeGrafter"/>
</dbReference>